<reference evidence="8" key="1">
    <citation type="journal article" date="2019" name="Sci. Rep.">
        <title>Draft genome of Tanacetum cinerariifolium, the natural source of mosquito coil.</title>
        <authorList>
            <person name="Yamashiro T."/>
            <person name="Shiraishi A."/>
            <person name="Satake H."/>
            <person name="Nakayama K."/>
        </authorList>
    </citation>
    <scope>NUCLEOTIDE SEQUENCE</scope>
</reference>
<dbReference type="CDD" id="cd19411">
    <property type="entry name" value="MCP2201-like_sensor"/>
    <property type="match status" value="1"/>
</dbReference>
<evidence type="ECO:0000256" key="1">
    <source>
        <dbReference type="ARBA" id="ARBA00022500"/>
    </source>
</evidence>
<dbReference type="InterPro" id="IPR024478">
    <property type="entry name" value="HlyB_4HB_MCP"/>
</dbReference>
<accession>A0A699GEL0</accession>
<proteinExistence type="inferred from homology"/>
<dbReference type="Pfam" id="PF00015">
    <property type="entry name" value="MCPsignal"/>
    <property type="match status" value="1"/>
</dbReference>
<dbReference type="PROSITE" id="PS50111">
    <property type="entry name" value="CHEMOTAXIS_TRANSDUC_2"/>
    <property type="match status" value="1"/>
</dbReference>
<dbReference type="PANTHER" id="PTHR43531:SF11">
    <property type="entry name" value="METHYL-ACCEPTING CHEMOTAXIS PROTEIN 3"/>
    <property type="match status" value="1"/>
</dbReference>
<dbReference type="SUPFAM" id="SSF58104">
    <property type="entry name" value="Methyl-accepting chemotaxis protein (MCP) signaling domain"/>
    <property type="match status" value="1"/>
</dbReference>
<dbReference type="Pfam" id="PF18947">
    <property type="entry name" value="HAMP_2"/>
    <property type="match status" value="1"/>
</dbReference>
<dbReference type="PRINTS" id="PR00260">
    <property type="entry name" value="CHEMTRNSDUCR"/>
</dbReference>
<comment type="similarity">
    <text evidence="2">Belongs to the methyl-accepting chemotaxis (MCP) protein family.</text>
</comment>
<keyword evidence="5" id="KW-1133">Transmembrane helix</keyword>
<keyword evidence="8" id="KW-0675">Receptor</keyword>
<dbReference type="Pfam" id="PF12729">
    <property type="entry name" value="4HB_MCP_1"/>
    <property type="match status" value="1"/>
</dbReference>
<evidence type="ECO:0000256" key="4">
    <source>
        <dbReference type="SAM" id="MobiDB-lite"/>
    </source>
</evidence>
<dbReference type="InterPro" id="IPR004090">
    <property type="entry name" value="Chemotax_Me-accpt_rcpt"/>
</dbReference>
<name>A0A699GEL0_TANCI</name>
<evidence type="ECO:0000259" key="7">
    <source>
        <dbReference type="PROSITE" id="PS50885"/>
    </source>
</evidence>
<protein>
    <submittedName>
        <fullName evidence="8">Chemoreceptor McpA-like</fullName>
    </submittedName>
</protein>
<dbReference type="FunFam" id="1.10.287.950:FF:000001">
    <property type="entry name" value="Methyl-accepting chemotaxis sensory transducer"/>
    <property type="match status" value="1"/>
</dbReference>
<keyword evidence="1" id="KW-0145">Chemotaxis</keyword>
<feature type="transmembrane region" description="Helical" evidence="5">
    <location>
        <begin position="22"/>
        <end position="46"/>
    </location>
</feature>
<dbReference type="InterPro" id="IPR051310">
    <property type="entry name" value="MCP_chemotaxis"/>
</dbReference>
<keyword evidence="5" id="KW-0472">Membrane</keyword>
<feature type="region of interest" description="Disordered" evidence="4">
    <location>
        <begin position="607"/>
        <end position="677"/>
    </location>
</feature>
<feature type="domain" description="HAMP" evidence="7">
    <location>
        <begin position="319"/>
        <end position="371"/>
    </location>
</feature>
<evidence type="ECO:0000256" key="3">
    <source>
        <dbReference type="PROSITE-ProRule" id="PRU00284"/>
    </source>
</evidence>
<dbReference type="SMART" id="SM00283">
    <property type="entry name" value="MA"/>
    <property type="match status" value="1"/>
</dbReference>
<feature type="domain" description="Methyl-accepting transducer" evidence="6">
    <location>
        <begin position="376"/>
        <end position="591"/>
    </location>
</feature>
<keyword evidence="5" id="KW-0812">Transmembrane</keyword>
<feature type="compositionally biased region" description="Gly residues" evidence="4">
    <location>
        <begin position="627"/>
        <end position="638"/>
    </location>
</feature>
<dbReference type="Gene3D" id="6.10.340.10">
    <property type="match status" value="1"/>
</dbReference>
<keyword evidence="3" id="KW-0807">Transducer</keyword>
<feature type="compositionally biased region" description="Low complexity" evidence="4">
    <location>
        <begin position="639"/>
        <end position="653"/>
    </location>
</feature>
<dbReference type="Gene3D" id="1.10.287.950">
    <property type="entry name" value="Methyl-accepting chemotaxis protein"/>
    <property type="match status" value="1"/>
</dbReference>
<dbReference type="GO" id="GO:0006935">
    <property type="term" value="P:chemotaxis"/>
    <property type="evidence" value="ECO:0007669"/>
    <property type="project" value="UniProtKB-KW"/>
</dbReference>
<evidence type="ECO:0000313" key="8">
    <source>
        <dbReference type="EMBL" id="GEU28323.1"/>
    </source>
</evidence>
<dbReference type="GO" id="GO:0005886">
    <property type="term" value="C:plasma membrane"/>
    <property type="evidence" value="ECO:0007669"/>
    <property type="project" value="TreeGrafter"/>
</dbReference>
<dbReference type="PROSITE" id="PS50885">
    <property type="entry name" value="HAMP"/>
    <property type="match status" value="1"/>
</dbReference>
<dbReference type="PANTHER" id="PTHR43531">
    <property type="entry name" value="PROTEIN ICFG"/>
    <property type="match status" value="1"/>
</dbReference>
<organism evidence="8">
    <name type="scientific">Tanacetum cinerariifolium</name>
    <name type="common">Dalmatian daisy</name>
    <name type="synonym">Chrysanthemum cinerariifolium</name>
    <dbReference type="NCBI Taxonomy" id="118510"/>
    <lineage>
        <taxon>Eukaryota</taxon>
        <taxon>Viridiplantae</taxon>
        <taxon>Streptophyta</taxon>
        <taxon>Embryophyta</taxon>
        <taxon>Tracheophyta</taxon>
        <taxon>Spermatophyta</taxon>
        <taxon>Magnoliopsida</taxon>
        <taxon>eudicotyledons</taxon>
        <taxon>Gunneridae</taxon>
        <taxon>Pentapetalae</taxon>
        <taxon>asterids</taxon>
        <taxon>campanulids</taxon>
        <taxon>Asterales</taxon>
        <taxon>Asteraceae</taxon>
        <taxon>Asteroideae</taxon>
        <taxon>Anthemideae</taxon>
        <taxon>Anthemidinae</taxon>
        <taxon>Tanacetum</taxon>
    </lineage>
</organism>
<gene>
    <name evidence="8" type="ORF">Tci_000301</name>
</gene>
<comment type="caution">
    <text evidence="8">The sequence shown here is derived from an EMBL/GenBank/DDBJ whole genome shotgun (WGS) entry which is preliminary data.</text>
</comment>
<dbReference type="InterPro" id="IPR004089">
    <property type="entry name" value="MCPsignal_dom"/>
</dbReference>
<evidence type="ECO:0000259" key="6">
    <source>
        <dbReference type="PROSITE" id="PS50111"/>
    </source>
</evidence>
<dbReference type="InterPro" id="IPR047347">
    <property type="entry name" value="YvaQ-like_sensor"/>
</dbReference>
<feature type="transmembrane region" description="Helical" evidence="5">
    <location>
        <begin position="204"/>
        <end position="223"/>
    </location>
</feature>
<evidence type="ECO:0000256" key="2">
    <source>
        <dbReference type="ARBA" id="ARBA00029447"/>
    </source>
</evidence>
<dbReference type="GO" id="GO:0007165">
    <property type="term" value="P:signal transduction"/>
    <property type="evidence" value="ECO:0007669"/>
    <property type="project" value="UniProtKB-KW"/>
</dbReference>
<evidence type="ECO:0000256" key="5">
    <source>
        <dbReference type="SAM" id="Phobius"/>
    </source>
</evidence>
<dbReference type="InterPro" id="IPR003660">
    <property type="entry name" value="HAMP_dom"/>
</dbReference>
<dbReference type="EMBL" id="BKCJ010000004">
    <property type="protein sequence ID" value="GEU28323.1"/>
    <property type="molecule type" value="Genomic_DNA"/>
</dbReference>
<sequence>MHAGAGMRTSVSGEPMFSNMKVAVRLAIGFGAVVALLLALSAVSLLRMAAMDKNMELLMEDRYPKVMMANEAATRTIDNGRQVRSMMLATSNEEREKYKAIAEANRVKVAEALSRLDKLINSDKGRELYKDIVDKSNVLNPAYAQLYALIKDDPKRALDFMKEEFLVANSNYLAALDNLVKHQTTVMDQERRNASESFDSTRTLIIELSVGAVLIALALAWAITASLVRSLGGEPAYASLVLRRISDGDLSTDVVTKPGDRGSLLLTVKDMVAKLKQVIDGQRTVVEAANRGNFSARVELNGLQGFQREMGEGLNQLAATTGASIDDVVRVMGAMSDGDLMQTIDKPYEGAFGELKKYANTTVAKLAQVVAEVNANAEGLAAASEQVSATANSLAQAASEQAAGVEETSASVEQMTASVAQNTDNAKVTDAMASRAASEATEGGEAVRSTVSAMKQIAAKVLIIDDIAYQTNLLALNAAIEAARAGEHGKGFAVVAAEVRKLAERSQIAAQEIGEVATSSVSLAEQAGQMLGAMVPNIRKTSDLVQEITSASEEQSAGLAQINSAIAQLSQTTQQNAAGSEQLASTAEQMSSQAEELQQAMSFFRVAGSSGKGSGNHASHGHHGNSGNSGNGGNGGNGHRTPSRSNPPRSPTTHAAPPTRHVEFAASGPDETKFVRY</sequence>
<dbReference type="GO" id="GO:0004888">
    <property type="term" value="F:transmembrane signaling receptor activity"/>
    <property type="evidence" value="ECO:0007669"/>
    <property type="project" value="InterPro"/>
</dbReference>
<dbReference type="AlphaFoldDB" id="A0A699GEL0"/>